<reference evidence="2" key="1">
    <citation type="submission" date="2020-06" db="EMBL/GenBank/DDBJ databases">
        <title>Unique genomic features of the anaerobic methanotrophic archaea.</title>
        <authorList>
            <person name="Chadwick G.L."/>
            <person name="Skennerton C.T."/>
            <person name="Laso-Perez R."/>
            <person name="Leu A.O."/>
            <person name="Speth D.R."/>
            <person name="Yu H."/>
            <person name="Morgan-Lang C."/>
            <person name="Hatzenpichler R."/>
            <person name="Goudeau D."/>
            <person name="Malmstrom R."/>
            <person name="Brazelton W.J."/>
            <person name="Woyke T."/>
            <person name="Hallam S.J."/>
            <person name="Tyson G.W."/>
            <person name="Wegener G."/>
            <person name="Boetius A."/>
            <person name="Orphan V."/>
        </authorList>
    </citation>
    <scope>NUCLEOTIDE SEQUENCE</scope>
</reference>
<evidence type="ECO:0000313" key="1">
    <source>
        <dbReference type="EMBL" id="QNO44571.1"/>
    </source>
</evidence>
<organism evidence="2">
    <name type="scientific">Candidatus Methanogaster sp. ANME-2c ERB4</name>
    <dbReference type="NCBI Taxonomy" id="2759911"/>
    <lineage>
        <taxon>Archaea</taxon>
        <taxon>Methanobacteriati</taxon>
        <taxon>Methanobacteriota</taxon>
        <taxon>Stenosarchaea group</taxon>
        <taxon>Methanomicrobia</taxon>
        <taxon>Methanosarcinales</taxon>
        <taxon>ANME-2 cluster</taxon>
        <taxon>Candidatus Methanogasteraceae</taxon>
        <taxon>Candidatus Methanogaster</taxon>
    </lineage>
</organism>
<dbReference type="AlphaFoldDB" id="A0A7G9YAR8"/>
<protein>
    <submittedName>
        <fullName evidence="2">Uncharacterized protein</fullName>
    </submittedName>
</protein>
<proteinExistence type="predicted"/>
<name>A0A7G9YAR8_9EURY</name>
<dbReference type="EMBL" id="MT630987">
    <property type="protein sequence ID" value="QNO44571.1"/>
    <property type="molecule type" value="Genomic_DNA"/>
</dbReference>
<accession>A0A7G9YAR8</accession>
<dbReference type="EMBL" id="MT631073">
    <property type="protein sequence ID" value="QNO45102.1"/>
    <property type="molecule type" value="Genomic_DNA"/>
</dbReference>
<gene>
    <name evidence="2" type="ORF">HICMJNBA_00008</name>
    <name evidence="1" type="ORF">KKOBALHG_00008</name>
</gene>
<evidence type="ECO:0000313" key="2">
    <source>
        <dbReference type="EMBL" id="QNO45102.1"/>
    </source>
</evidence>
<sequence>MNNKTPKRSNATQHRFASPEYWITIEHGSIRIG</sequence>